<reference evidence="1 2" key="1">
    <citation type="journal article" date="2016" name="Front. Microbiol.">
        <title>Single-Cell (Meta-)Genomics of a Dimorphic Candidatus Thiomargarita nelsonii Reveals Genomic Plasticity.</title>
        <authorList>
            <person name="Flood B.E."/>
            <person name="Fliss P."/>
            <person name="Jones D.S."/>
            <person name="Dick G.J."/>
            <person name="Jain S."/>
            <person name="Kaster A.K."/>
            <person name="Winkel M."/>
            <person name="Mussmann M."/>
            <person name="Bailey J."/>
        </authorList>
    </citation>
    <scope>NUCLEOTIDE SEQUENCE [LARGE SCALE GENOMIC DNA]</scope>
    <source>
        <strain evidence="1">Hydrate Ridge</strain>
    </source>
</reference>
<evidence type="ECO:0000313" key="1">
    <source>
        <dbReference type="EMBL" id="KHD05611.1"/>
    </source>
</evidence>
<keyword evidence="2" id="KW-1185">Reference proteome</keyword>
<gene>
    <name evidence="1" type="ORF">PN36_06395</name>
</gene>
<accession>A0A0A6RP16</accession>
<evidence type="ECO:0000313" key="2">
    <source>
        <dbReference type="Proteomes" id="UP000030428"/>
    </source>
</evidence>
<dbReference type="EMBL" id="JSZA02000018">
    <property type="protein sequence ID" value="KHD05611.1"/>
    <property type="molecule type" value="Genomic_DNA"/>
</dbReference>
<name>A0A0A6RP16_9GAMM</name>
<proteinExistence type="predicted"/>
<sequence>MKSFSKWTTEEVEDEFQLVCQPESQAFQDWLQVSTEISSEEASFLHQLSRKLRYSVRDWNEEELKIYFIALLLDKIDFYQEQYRPFMERELSVEYDENKKLWGFIDFLVAQGKHSPKQSFFFIHEYKKELDSSNDPLGQLLVEMVAAQKLNQHQHPIYGAYIIGRHWYFVILEASSYSESLAYDATKDDIINIFCILRQTKAFIEQLIIDSKHCVVQERGNEPR</sequence>
<organism evidence="1 2">
    <name type="scientific">Candidatus Thiomargarita nelsonii</name>
    <dbReference type="NCBI Taxonomy" id="1003181"/>
    <lineage>
        <taxon>Bacteria</taxon>
        <taxon>Pseudomonadati</taxon>
        <taxon>Pseudomonadota</taxon>
        <taxon>Gammaproteobacteria</taxon>
        <taxon>Thiotrichales</taxon>
        <taxon>Thiotrichaceae</taxon>
        <taxon>Thiomargarita</taxon>
    </lineage>
</organism>
<comment type="caution">
    <text evidence="1">The sequence shown here is derived from an EMBL/GenBank/DDBJ whole genome shotgun (WGS) entry which is preliminary data.</text>
</comment>
<protein>
    <submittedName>
        <fullName evidence="1">Uncharacterized protein</fullName>
    </submittedName>
</protein>
<dbReference type="AlphaFoldDB" id="A0A0A6RP16"/>
<dbReference type="Proteomes" id="UP000030428">
    <property type="component" value="Unassembled WGS sequence"/>
</dbReference>